<dbReference type="Proteomes" id="UP000614216">
    <property type="component" value="Unassembled WGS sequence"/>
</dbReference>
<evidence type="ECO:0000313" key="3">
    <source>
        <dbReference type="Proteomes" id="UP000614216"/>
    </source>
</evidence>
<reference evidence="2" key="1">
    <citation type="submission" date="2021-01" db="EMBL/GenBank/DDBJ databases">
        <title>Fulvivirga kasyanovii gen. nov., sp nov., a novel member of the phylum Bacteroidetes isolated from seawater in a mussel farm.</title>
        <authorList>
            <person name="Zhao L.-H."/>
            <person name="Wang Z.-J."/>
        </authorList>
    </citation>
    <scope>NUCLEOTIDE SEQUENCE</scope>
    <source>
        <strain evidence="2">29W222</strain>
    </source>
</reference>
<feature type="signal peptide" evidence="1">
    <location>
        <begin position="1"/>
        <end position="22"/>
    </location>
</feature>
<gene>
    <name evidence="2" type="ORF">JMN32_19555</name>
</gene>
<dbReference type="EMBL" id="JAEUGD010000064">
    <property type="protein sequence ID" value="MBL6448516.1"/>
    <property type="molecule type" value="Genomic_DNA"/>
</dbReference>
<keyword evidence="3" id="KW-1185">Reference proteome</keyword>
<name>A0A937KCV2_9BACT</name>
<dbReference type="RefSeq" id="WP_202858052.1">
    <property type="nucleotide sequence ID" value="NZ_JAEUGD010000064.1"/>
</dbReference>
<dbReference type="AlphaFoldDB" id="A0A937KCV2"/>
<organism evidence="2 3">
    <name type="scientific">Fulvivirga marina</name>
    <dbReference type="NCBI Taxonomy" id="2494733"/>
    <lineage>
        <taxon>Bacteria</taxon>
        <taxon>Pseudomonadati</taxon>
        <taxon>Bacteroidota</taxon>
        <taxon>Cytophagia</taxon>
        <taxon>Cytophagales</taxon>
        <taxon>Fulvivirgaceae</taxon>
        <taxon>Fulvivirga</taxon>
    </lineage>
</organism>
<keyword evidence="1" id="KW-0732">Signal</keyword>
<accession>A0A937KCV2</accession>
<feature type="chain" id="PRO_5037944291" evidence="1">
    <location>
        <begin position="23"/>
        <end position="660"/>
    </location>
</feature>
<protein>
    <submittedName>
        <fullName evidence="2">Uncharacterized protein</fullName>
    </submittedName>
</protein>
<comment type="caution">
    <text evidence="2">The sequence shown here is derived from an EMBL/GenBank/DDBJ whole genome shotgun (WGS) entry which is preliminary data.</text>
</comment>
<sequence length="660" mass="75562">MKTPYLLFFTLSLLLISTNLLSQNAFYEAQYLAMLDVDKIKSIKDSLNLTDMEKNEIDSLELFLKKPFDRKVHPINLDIIRNVVNNYNSYVEVYNASLALTNGKNTENLALTLIPSLLAGNFSLTDTAQSNILDGITKYYAEEFKKAQTITYMKAFEATAGQIGELRILFPESYKKLQRADPSKFPDLGNEYKEIFNEDLKNIWPNLLTYVEGFPEEALPDYQLTLLKGKNLTQIKRHSFYYPAVISSEMIAKLIENQHPVEVLNYIDDKYYSEDSLSSKSAGNTIAKVIHGINLLQSNLRDTAQVINSGFSNVWISLEQLKQLNTEKEIELFFALLYQQDNIYFDHLFKDIDIDITKIEDQRKIIKDKISPLISLLNTIQQAGKSYEKKEIPEVLEKYLQANIDLIIKLKFNEDDADLTKYVKIAQHLVHVYSGIKNADYSNTAYYALRILDDLLEANENYQATIYKIEEYGSFMSEVINAENSDEVKEIITKFASQPSSYILKRTYRHTFSVTGQPGYFVSAEKLRHQDDWSFVSGITLPIGLEYTFKPKPDLNHTRGSIGLFFQLTDLGAILNFRLDDDTSELPDQVTFKQVFSPGASINYGFKNSPLTLAVGYQYTPELREISLQDGSEKFVNGDRLFLRLAWDIPLINIANSKSM</sequence>
<evidence type="ECO:0000256" key="1">
    <source>
        <dbReference type="SAM" id="SignalP"/>
    </source>
</evidence>
<proteinExistence type="predicted"/>
<evidence type="ECO:0000313" key="2">
    <source>
        <dbReference type="EMBL" id="MBL6448516.1"/>
    </source>
</evidence>